<keyword evidence="1" id="KW-0614">Plasmid</keyword>
<dbReference type="EMBL" id="KC812101">
    <property type="protein sequence ID" value="AGO03636.1"/>
    <property type="molecule type" value="Genomic_DNA"/>
</dbReference>
<organism evidence="1">
    <name type="scientific">Lacticaseibacillus paracasei</name>
    <name type="common">Lactobacillus paracasei</name>
    <dbReference type="NCBI Taxonomy" id="1597"/>
    <lineage>
        <taxon>Bacteria</taxon>
        <taxon>Bacillati</taxon>
        <taxon>Bacillota</taxon>
        <taxon>Bacilli</taxon>
        <taxon>Lactobacillales</taxon>
        <taxon>Lactobacillaceae</taxon>
        <taxon>Lacticaseibacillus</taxon>
    </lineage>
</organism>
<dbReference type="AlphaFoldDB" id="R9WRM1"/>
<sequence length="42" mass="4672">MRVFLIKKPPSLLEDGGRCQRLNLVATYTTCDCSACLLLKAE</sequence>
<protein>
    <submittedName>
        <fullName evidence="1">Uncharacterized protein</fullName>
    </submittedName>
</protein>
<geneLocation type="plasmid" evidence="1">
    <name>pLP5401</name>
</geneLocation>
<name>R9WRM1_LACPA</name>
<evidence type="ECO:0000313" key="1">
    <source>
        <dbReference type="EMBL" id="AGO03636.1"/>
    </source>
</evidence>
<proteinExistence type="predicted"/>
<reference evidence="1" key="1">
    <citation type="submission" date="2013-03" db="EMBL/GenBank/DDBJ databases">
        <title>Characterization of three plasmid from Lactobacillus paracasei 54.</title>
        <authorList>
            <person name="Gu Q."/>
            <person name="Zhao Y."/>
            <person name="Shen L."/>
            <person name="Li X."/>
            <person name="Song D."/>
            <person name="Sun Y."/>
            <person name="Zhang C."/>
            <person name="Jiang X."/>
            <person name="Liu Q."/>
        </authorList>
    </citation>
    <scope>NUCLEOTIDE SEQUENCE</scope>
    <source>
        <plasmid evidence="1">pLP5401</plasmid>
    </source>
</reference>
<accession>R9WRM1</accession>